<evidence type="ECO:0000256" key="4">
    <source>
        <dbReference type="ARBA" id="ARBA00022833"/>
    </source>
</evidence>
<dbReference type="InterPro" id="IPR036236">
    <property type="entry name" value="Znf_C2H2_sf"/>
</dbReference>
<name>A0ABD1HZD5_SALDI</name>
<reference evidence="9 10" key="1">
    <citation type="submission" date="2024-06" db="EMBL/GenBank/DDBJ databases">
        <title>A chromosome level genome sequence of Diviner's sage (Salvia divinorum).</title>
        <authorList>
            <person name="Ford S.A."/>
            <person name="Ro D.-K."/>
            <person name="Ness R.W."/>
            <person name="Phillips M.A."/>
        </authorList>
    </citation>
    <scope>NUCLEOTIDE SEQUENCE [LARGE SCALE GENOMIC DNA]</scope>
    <source>
        <strain evidence="9">SAF-2024a</strain>
        <tissue evidence="9">Leaf</tissue>
    </source>
</reference>
<dbReference type="PANTHER" id="PTHR47287">
    <property type="entry name" value="C2H2 AND C2HC ZINC FINGERS SUPERFAMILY PROTEIN"/>
    <property type="match status" value="1"/>
</dbReference>
<dbReference type="SUPFAM" id="SSF57667">
    <property type="entry name" value="beta-beta-alpha zinc fingers"/>
    <property type="match status" value="1"/>
</dbReference>
<evidence type="ECO:0000256" key="2">
    <source>
        <dbReference type="ARBA" id="ARBA00022723"/>
    </source>
</evidence>
<dbReference type="InterPro" id="IPR013087">
    <property type="entry name" value="Znf_C2H2_type"/>
</dbReference>
<evidence type="ECO:0000256" key="5">
    <source>
        <dbReference type="ARBA" id="ARBA00023242"/>
    </source>
</evidence>
<dbReference type="PROSITE" id="PS00028">
    <property type="entry name" value="ZINC_FINGER_C2H2_1"/>
    <property type="match status" value="1"/>
</dbReference>
<dbReference type="PROSITE" id="PS50157">
    <property type="entry name" value="ZINC_FINGER_C2H2_2"/>
    <property type="match status" value="1"/>
</dbReference>
<comment type="subcellular location">
    <subcellularLocation>
        <location evidence="1">Nucleus</location>
    </subcellularLocation>
</comment>
<protein>
    <recommendedName>
        <fullName evidence="8">C2H2-type domain-containing protein</fullName>
    </recommendedName>
</protein>
<keyword evidence="3 6" id="KW-0863">Zinc-finger</keyword>
<dbReference type="PANTHER" id="PTHR47287:SF9">
    <property type="entry name" value="ZINC FINGER PROTEIN 4-LIKE"/>
    <property type="match status" value="1"/>
</dbReference>
<dbReference type="GO" id="GO:0005634">
    <property type="term" value="C:nucleus"/>
    <property type="evidence" value="ECO:0007669"/>
    <property type="project" value="UniProtKB-SubCell"/>
</dbReference>
<evidence type="ECO:0000313" key="10">
    <source>
        <dbReference type="Proteomes" id="UP001567538"/>
    </source>
</evidence>
<sequence>MEEALDLEPCHSDASSTSNQSFTRTRSYLIGVEEGAGHETATPRVFVDLTHDEPTSPSSSLELKLAGCRESNYLELLASKTFACKFCGREFLTAQALGGHQNAHTQERTAVKHRHKMAAAPTRLHGLPYHPYIANSIHGVFNRSIGVRAESMIRKPYPHYNRTLARRLTLEKLSRAYLIRPSPSMQVGGSLNLRGNPNPAAVNDRAADNGHRRLRLRVHGSTNLGGNTNSTAIDSGHQWLGLRVGRGSGDQHDDAEEPDLELRL</sequence>
<proteinExistence type="predicted"/>
<comment type="caution">
    <text evidence="9">The sequence shown here is derived from an EMBL/GenBank/DDBJ whole genome shotgun (WGS) entry which is preliminary data.</text>
</comment>
<evidence type="ECO:0000256" key="3">
    <source>
        <dbReference type="ARBA" id="ARBA00022771"/>
    </source>
</evidence>
<evidence type="ECO:0000259" key="8">
    <source>
        <dbReference type="PROSITE" id="PS50157"/>
    </source>
</evidence>
<evidence type="ECO:0000256" key="7">
    <source>
        <dbReference type="SAM" id="MobiDB-lite"/>
    </source>
</evidence>
<dbReference type="GO" id="GO:0008270">
    <property type="term" value="F:zinc ion binding"/>
    <property type="evidence" value="ECO:0007669"/>
    <property type="project" value="UniProtKB-KW"/>
</dbReference>
<dbReference type="Gene3D" id="3.30.160.60">
    <property type="entry name" value="Classic Zinc Finger"/>
    <property type="match status" value="1"/>
</dbReference>
<accession>A0ABD1HZD5</accession>
<feature type="region of interest" description="Disordered" evidence="7">
    <location>
        <begin position="244"/>
        <end position="264"/>
    </location>
</feature>
<keyword evidence="2" id="KW-0479">Metal-binding</keyword>
<gene>
    <name evidence="9" type="ORF">AAHA92_04496</name>
</gene>
<dbReference type="AlphaFoldDB" id="A0ABD1HZD5"/>
<dbReference type="EMBL" id="JBEAFC010000003">
    <property type="protein sequence ID" value="KAL1561841.1"/>
    <property type="molecule type" value="Genomic_DNA"/>
</dbReference>
<evidence type="ECO:0000256" key="1">
    <source>
        <dbReference type="ARBA" id="ARBA00004123"/>
    </source>
</evidence>
<evidence type="ECO:0000313" key="9">
    <source>
        <dbReference type="EMBL" id="KAL1561841.1"/>
    </source>
</evidence>
<feature type="domain" description="C2H2-type" evidence="8">
    <location>
        <begin position="82"/>
        <end position="109"/>
    </location>
</feature>
<keyword evidence="5" id="KW-0539">Nucleus</keyword>
<keyword evidence="10" id="KW-1185">Reference proteome</keyword>
<keyword evidence="4" id="KW-0862">Zinc</keyword>
<evidence type="ECO:0000256" key="6">
    <source>
        <dbReference type="PROSITE-ProRule" id="PRU00042"/>
    </source>
</evidence>
<dbReference type="InterPro" id="IPR044246">
    <property type="entry name" value="ZFP3-like"/>
</dbReference>
<feature type="compositionally biased region" description="Acidic residues" evidence="7">
    <location>
        <begin position="253"/>
        <end position="264"/>
    </location>
</feature>
<dbReference type="Proteomes" id="UP001567538">
    <property type="component" value="Unassembled WGS sequence"/>
</dbReference>
<organism evidence="9 10">
    <name type="scientific">Salvia divinorum</name>
    <name type="common">Maria pastora</name>
    <name type="synonym">Diviner's sage</name>
    <dbReference type="NCBI Taxonomy" id="28513"/>
    <lineage>
        <taxon>Eukaryota</taxon>
        <taxon>Viridiplantae</taxon>
        <taxon>Streptophyta</taxon>
        <taxon>Embryophyta</taxon>
        <taxon>Tracheophyta</taxon>
        <taxon>Spermatophyta</taxon>
        <taxon>Magnoliopsida</taxon>
        <taxon>eudicotyledons</taxon>
        <taxon>Gunneridae</taxon>
        <taxon>Pentapetalae</taxon>
        <taxon>asterids</taxon>
        <taxon>lamiids</taxon>
        <taxon>Lamiales</taxon>
        <taxon>Lamiaceae</taxon>
        <taxon>Nepetoideae</taxon>
        <taxon>Mentheae</taxon>
        <taxon>Salviinae</taxon>
        <taxon>Salvia</taxon>
        <taxon>Salvia subgen. Calosphace</taxon>
    </lineage>
</organism>